<dbReference type="AlphaFoldDB" id="A0A199VII9"/>
<proteinExistence type="predicted"/>
<feature type="region of interest" description="Disordered" evidence="1">
    <location>
        <begin position="105"/>
        <end position="131"/>
    </location>
</feature>
<dbReference type="STRING" id="4615.A0A199VII9"/>
<dbReference type="PANTHER" id="PTHR33159:SF101">
    <property type="entry name" value="OS04G0379600 PROTEIN"/>
    <property type="match status" value="1"/>
</dbReference>
<accession>A0A199VII9</accession>
<sequence length="158" mass="17582">MGRGEETKNVERGPCGDEYIIRLFPIGEYTITQSWDEFDPYIRQILVTTGLGSLRGRARMRTGGRDDETPERGGSSVPKFGDWDEKDPSSADGYTLVFNKVREEKQSGSGNAPIIANDAAHRNGSQRDGNEPSLVGIHNSIGWWAGFRLTLRNRPELV</sequence>
<dbReference type="PANTHER" id="PTHR33159">
    <property type="entry name" value="RPM1-INTERACTING PROTEIN 4 (RIN4) FAMILY PROTEIN"/>
    <property type="match status" value="1"/>
</dbReference>
<evidence type="ECO:0000259" key="2">
    <source>
        <dbReference type="Pfam" id="PF05627"/>
    </source>
</evidence>
<feature type="domain" description="RIN4 pathogenic type III effector avirulence factor Avr cleavage site" evidence="2">
    <location>
        <begin position="73"/>
        <end position="106"/>
    </location>
</feature>
<evidence type="ECO:0000313" key="4">
    <source>
        <dbReference type="Proteomes" id="UP000092600"/>
    </source>
</evidence>
<name>A0A199VII9_ANACO</name>
<dbReference type="Proteomes" id="UP000092600">
    <property type="component" value="Unassembled WGS sequence"/>
</dbReference>
<dbReference type="GO" id="GO:0005886">
    <property type="term" value="C:plasma membrane"/>
    <property type="evidence" value="ECO:0007669"/>
    <property type="project" value="TreeGrafter"/>
</dbReference>
<protein>
    <submittedName>
        <fullName evidence="3">RPM1-interacting protein 4</fullName>
    </submittedName>
</protein>
<dbReference type="EMBL" id="LSRQ01001743">
    <property type="protein sequence ID" value="OAY76696.1"/>
    <property type="molecule type" value="Genomic_DNA"/>
</dbReference>
<feature type="region of interest" description="Disordered" evidence="1">
    <location>
        <begin position="57"/>
        <end position="88"/>
    </location>
</feature>
<reference evidence="3 4" key="1">
    <citation type="journal article" date="2016" name="DNA Res.">
        <title>The draft genome of MD-2 pineapple using hybrid error correction of long reads.</title>
        <authorList>
            <person name="Redwan R.M."/>
            <person name="Saidin A."/>
            <person name="Kumar S.V."/>
        </authorList>
    </citation>
    <scope>NUCLEOTIDE SEQUENCE [LARGE SCALE GENOMIC DNA]</scope>
    <source>
        <strain evidence="4">cv. MD2</strain>
        <tissue evidence="3">Leaf</tissue>
    </source>
</reference>
<evidence type="ECO:0000313" key="3">
    <source>
        <dbReference type="EMBL" id="OAY76696.1"/>
    </source>
</evidence>
<organism evidence="3 4">
    <name type="scientific">Ananas comosus</name>
    <name type="common">Pineapple</name>
    <name type="synonym">Ananas ananas</name>
    <dbReference type="NCBI Taxonomy" id="4615"/>
    <lineage>
        <taxon>Eukaryota</taxon>
        <taxon>Viridiplantae</taxon>
        <taxon>Streptophyta</taxon>
        <taxon>Embryophyta</taxon>
        <taxon>Tracheophyta</taxon>
        <taxon>Spermatophyta</taxon>
        <taxon>Magnoliopsida</taxon>
        <taxon>Liliopsida</taxon>
        <taxon>Poales</taxon>
        <taxon>Bromeliaceae</taxon>
        <taxon>Bromelioideae</taxon>
        <taxon>Ananas</taxon>
    </lineage>
</organism>
<comment type="caution">
    <text evidence="3">The sequence shown here is derived from an EMBL/GenBank/DDBJ whole genome shotgun (WGS) entry which is preliminary data.</text>
</comment>
<gene>
    <name evidence="3" type="ORF">ACMD2_05541</name>
</gene>
<evidence type="ECO:0000256" key="1">
    <source>
        <dbReference type="SAM" id="MobiDB-lite"/>
    </source>
</evidence>
<dbReference type="Pfam" id="PF05627">
    <property type="entry name" value="AvrRpt-cleavage"/>
    <property type="match status" value="1"/>
</dbReference>
<dbReference type="InterPro" id="IPR008700">
    <property type="entry name" value="TypeIII_avirulence_cleave"/>
</dbReference>
<dbReference type="InterPro" id="IPR040387">
    <property type="entry name" value="RIN4/NOI4"/>
</dbReference>